<proteinExistence type="predicted"/>
<dbReference type="AlphaFoldDB" id="A0A2P6NHM1"/>
<organism evidence="2 4">
    <name type="scientific">Planoprotostelium fungivorum</name>
    <dbReference type="NCBI Taxonomy" id="1890364"/>
    <lineage>
        <taxon>Eukaryota</taxon>
        <taxon>Amoebozoa</taxon>
        <taxon>Evosea</taxon>
        <taxon>Variosea</taxon>
        <taxon>Cavosteliida</taxon>
        <taxon>Cavosteliaceae</taxon>
        <taxon>Planoprotostelium</taxon>
    </lineage>
</organism>
<evidence type="ECO:0000256" key="1">
    <source>
        <dbReference type="SAM" id="MobiDB-lite"/>
    </source>
</evidence>
<dbReference type="OrthoDB" id="2103716at2759"/>
<feature type="compositionally biased region" description="Basic and acidic residues" evidence="1">
    <location>
        <begin position="19"/>
        <end position="56"/>
    </location>
</feature>
<reference evidence="2 4" key="1">
    <citation type="journal article" date="2018" name="Genome Biol. Evol.">
        <title>Multiple Roots of Fruiting Body Formation in Amoebozoa.</title>
        <authorList>
            <person name="Hillmann F."/>
            <person name="Forbes G."/>
            <person name="Novohradska S."/>
            <person name="Ferling I."/>
            <person name="Riege K."/>
            <person name="Groth M."/>
            <person name="Westermann M."/>
            <person name="Marz M."/>
            <person name="Spaller T."/>
            <person name="Winckler T."/>
            <person name="Schaap P."/>
            <person name="Glockner G."/>
        </authorList>
    </citation>
    <scope>NUCLEOTIDE SEQUENCE [LARGE SCALE GENOMIC DNA]</scope>
    <source>
        <strain evidence="2 4">Jena</strain>
    </source>
</reference>
<dbReference type="InParanoid" id="A0A2P6NHM1"/>
<accession>A0A2P6NHM1</accession>
<feature type="region of interest" description="Disordered" evidence="1">
    <location>
        <begin position="1"/>
        <end position="56"/>
    </location>
</feature>
<name>A0A2P6NHM1_9EUKA</name>
<comment type="caution">
    <text evidence="2">The sequence shown here is derived from an EMBL/GenBank/DDBJ whole genome shotgun (WGS) entry which is preliminary data.</text>
</comment>
<evidence type="ECO:0000313" key="2">
    <source>
        <dbReference type="EMBL" id="PRP83450.1"/>
    </source>
</evidence>
<gene>
    <name evidence="3" type="ORF">PROFUN_02830</name>
    <name evidence="2" type="ORF">PROFUN_09223</name>
</gene>
<keyword evidence="4" id="KW-1185">Reference proteome</keyword>
<evidence type="ECO:0000313" key="3">
    <source>
        <dbReference type="EMBL" id="PRP88734.1"/>
    </source>
</evidence>
<dbReference type="EMBL" id="MDYQ01000082">
    <property type="protein sequence ID" value="PRP83450.1"/>
    <property type="molecule type" value="Genomic_DNA"/>
</dbReference>
<sequence>MTKVTEDNQTHAATGQYTDHPDNTASLKKEEPKEDASNLKPQGREGDHHKQNKDKILELEDKIEILKKEAATLASTGKVEAEKEKQREMSAAHDELVALRAL</sequence>
<dbReference type="Proteomes" id="UP000241769">
    <property type="component" value="Unassembled WGS sequence"/>
</dbReference>
<evidence type="ECO:0000313" key="4">
    <source>
        <dbReference type="Proteomes" id="UP000241769"/>
    </source>
</evidence>
<protein>
    <submittedName>
        <fullName evidence="2">Uncharacterized protein</fullName>
    </submittedName>
</protein>
<dbReference type="EMBL" id="MDYQ01000008">
    <property type="protein sequence ID" value="PRP88734.1"/>
    <property type="molecule type" value="Genomic_DNA"/>
</dbReference>